<evidence type="ECO:0000313" key="2">
    <source>
        <dbReference type="Proteomes" id="UP001320691"/>
    </source>
</evidence>
<dbReference type="EMBL" id="JANUEK010000001">
    <property type="protein sequence ID" value="MCS4278518.1"/>
    <property type="molecule type" value="Genomic_DNA"/>
</dbReference>
<accession>A0AAW5PDP2</accession>
<name>A0AAW5PDP2_9GAMM</name>
<gene>
    <name evidence="1" type="ORF">M2412_000479</name>
</gene>
<proteinExistence type="predicted"/>
<reference evidence="1" key="1">
    <citation type="submission" date="2022-08" db="EMBL/GenBank/DDBJ databases">
        <title>Genomic analyses of the natural microbiome of Caenorhabditis elegans.</title>
        <authorList>
            <person name="Samuel B."/>
        </authorList>
    </citation>
    <scope>NUCLEOTIDE SEQUENCE</scope>
    <source>
        <strain evidence="1">BIGb0277</strain>
    </source>
</reference>
<evidence type="ECO:0000313" key="1">
    <source>
        <dbReference type="EMBL" id="MCS4278518.1"/>
    </source>
</evidence>
<dbReference type="RefSeq" id="WP_259259275.1">
    <property type="nucleotide sequence ID" value="NZ_JANUEK010000001.1"/>
</dbReference>
<organism evidence="1 2">
    <name type="scientific">Stenotrophomonas rhizophila</name>
    <dbReference type="NCBI Taxonomy" id="216778"/>
    <lineage>
        <taxon>Bacteria</taxon>
        <taxon>Pseudomonadati</taxon>
        <taxon>Pseudomonadota</taxon>
        <taxon>Gammaproteobacteria</taxon>
        <taxon>Lysobacterales</taxon>
        <taxon>Lysobacteraceae</taxon>
        <taxon>Stenotrophomonas</taxon>
    </lineage>
</organism>
<protein>
    <submittedName>
        <fullName evidence="1">Uncharacterized protein</fullName>
    </submittedName>
</protein>
<dbReference type="Proteomes" id="UP001320691">
    <property type="component" value="Unassembled WGS sequence"/>
</dbReference>
<dbReference type="AlphaFoldDB" id="A0AAW5PDP2"/>
<comment type="caution">
    <text evidence="1">The sequence shown here is derived from an EMBL/GenBank/DDBJ whole genome shotgun (WGS) entry which is preliminary data.</text>
</comment>
<sequence length="50" mass="5489">MKIIASASEKRVIALLLIAAFCWMERVHIADFIDGVLVGFHGDDTPYTGP</sequence>